<dbReference type="PANTHER" id="PTHR43744">
    <property type="entry name" value="ABC TRANSPORTER PERMEASE PROTEIN MG189-RELATED-RELATED"/>
    <property type="match status" value="1"/>
</dbReference>
<evidence type="ECO:0000256" key="2">
    <source>
        <dbReference type="ARBA" id="ARBA00022448"/>
    </source>
</evidence>
<keyword evidence="4 7" id="KW-0812">Transmembrane</keyword>
<comment type="caution">
    <text evidence="9">The sequence shown here is derived from an EMBL/GenBank/DDBJ whole genome shotgun (WGS) entry which is preliminary data.</text>
</comment>
<dbReference type="RefSeq" id="WP_241056537.1">
    <property type="nucleotide sequence ID" value="NZ_JAKZBV010000002.1"/>
</dbReference>
<feature type="transmembrane region" description="Helical" evidence="7">
    <location>
        <begin position="120"/>
        <end position="141"/>
    </location>
</feature>
<reference evidence="9 10" key="1">
    <citation type="submission" date="2022-03" db="EMBL/GenBank/DDBJ databases">
        <title>Sinomonas sp. isolated from a soil.</title>
        <authorList>
            <person name="Han J."/>
            <person name="Kim D.-U."/>
        </authorList>
    </citation>
    <scope>NUCLEOTIDE SEQUENCE [LARGE SCALE GENOMIC DNA]</scope>
    <source>
        <strain evidence="9 10">5-5</strain>
    </source>
</reference>
<protein>
    <submittedName>
        <fullName evidence="9">Carbohydrate ABC transporter permease</fullName>
    </submittedName>
</protein>
<dbReference type="Proteomes" id="UP001202922">
    <property type="component" value="Unassembled WGS sequence"/>
</dbReference>
<evidence type="ECO:0000256" key="6">
    <source>
        <dbReference type="ARBA" id="ARBA00023136"/>
    </source>
</evidence>
<evidence type="ECO:0000313" key="9">
    <source>
        <dbReference type="EMBL" id="MCH6472371.1"/>
    </source>
</evidence>
<dbReference type="SUPFAM" id="SSF161098">
    <property type="entry name" value="MetI-like"/>
    <property type="match status" value="1"/>
</dbReference>
<dbReference type="CDD" id="cd06261">
    <property type="entry name" value="TM_PBP2"/>
    <property type="match status" value="1"/>
</dbReference>
<dbReference type="PANTHER" id="PTHR43744:SF12">
    <property type="entry name" value="ABC TRANSPORTER PERMEASE PROTEIN MG189-RELATED"/>
    <property type="match status" value="1"/>
</dbReference>
<feature type="transmembrane region" description="Helical" evidence="7">
    <location>
        <begin position="20"/>
        <end position="42"/>
    </location>
</feature>
<dbReference type="PROSITE" id="PS50928">
    <property type="entry name" value="ABC_TM1"/>
    <property type="match status" value="1"/>
</dbReference>
<dbReference type="EMBL" id="JAKZBV010000002">
    <property type="protein sequence ID" value="MCH6472371.1"/>
    <property type="molecule type" value="Genomic_DNA"/>
</dbReference>
<feature type="transmembrane region" description="Helical" evidence="7">
    <location>
        <begin position="153"/>
        <end position="174"/>
    </location>
</feature>
<proteinExistence type="inferred from homology"/>
<feature type="transmembrane region" description="Helical" evidence="7">
    <location>
        <begin position="204"/>
        <end position="224"/>
    </location>
</feature>
<evidence type="ECO:0000313" key="10">
    <source>
        <dbReference type="Proteomes" id="UP001202922"/>
    </source>
</evidence>
<dbReference type="Gene3D" id="1.10.3720.10">
    <property type="entry name" value="MetI-like"/>
    <property type="match status" value="1"/>
</dbReference>
<evidence type="ECO:0000256" key="7">
    <source>
        <dbReference type="RuleBase" id="RU363032"/>
    </source>
</evidence>
<accession>A0ABS9U6P4</accession>
<gene>
    <name evidence="9" type="ORF">L0M17_20800</name>
</gene>
<keyword evidence="2 7" id="KW-0813">Transport</keyword>
<comment type="subcellular location">
    <subcellularLocation>
        <location evidence="1 7">Cell membrane</location>
        <topology evidence="1 7">Multi-pass membrane protein</topology>
    </subcellularLocation>
</comment>
<comment type="similarity">
    <text evidence="7">Belongs to the binding-protein-dependent transport system permease family.</text>
</comment>
<evidence type="ECO:0000259" key="8">
    <source>
        <dbReference type="PROSITE" id="PS50928"/>
    </source>
</evidence>
<keyword evidence="3" id="KW-1003">Cell membrane</keyword>
<dbReference type="InterPro" id="IPR000515">
    <property type="entry name" value="MetI-like"/>
</dbReference>
<name>A0ABS9U6P4_9MICC</name>
<feature type="transmembrane region" description="Helical" evidence="7">
    <location>
        <begin position="89"/>
        <end position="113"/>
    </location>
</feature>
<evidence type="ECO:0000256" key="4">
    <source>
        <dbReference type="ARBA" id="ARBA00022692"/>
    </source>
</evidence>
<keyword evidence="10" id="KW-1185">Reference proteome</keyword>
<evidence type="ECO:0000256" key="5">
    <source>
        <dbReference type="ARBA" id="ARBA00022989"/>
    </source>
</evidence>
<keyword evidence="6 7" id="KW-0472">Membrane</keyword>
<evidence type="ECO:0000256" key="3">
    <source>
        <dbReference type="ARBA" id="ARBA00022475"/>
    </source>
</evidence>
<feature type="domain" description="ABC transmembrane type-1" evidence="8">
    <location>
        <begin position="85"/>
        <end position="281"/>
    </location>
</feature>
<feature type="transmembrane region" description="Helical" evidence="7">
    <location>
        <begin position="263"/>
        <end position="281"/>
    </location>
</feature>
<organism evidence="9 10">
    <name type="scientific">Sinomonas terrae</name>
    <dbReference type="NCBI Taxonomy" id="2908838"/>
    <lineage>
        <taxon>Bacteria</taxon>
        <taxon>Bacillati</taxon>
        <taxon>Actinomycetota</taxon>
        <taxon>Actinomycetes</taxon>
        <taxon>Micrococcales</taxon>
        <taxon>Micrococcaceae</taxon>
        <taxon>Sinomonas</taxon>
    </lineage>
</organism>
<evidence type="ECO:0000256" key="1">
    <source>
        <dbReference type="ARBA" id="ARBA00004651"/>
    </source>
</evidence>
<keyword evidence="5 7" id="KW-1133">Transmembrane helix</keyword>
<dbReference type="Pfam" id="PF00528">
    <property type="entry name" value="BPD_transp_1"/>
    <property type="match status" value="1"/>
</dbReference>
<dbReference type="InterPro" id="IPR035906">
    <property type="entry name" value="MetI-like_sf"/>
</dbReference>
<sequence>MTTPRITTARRPKRAERLKVLAVTAVLALAAVVVLGPLYWLVVASGKSQESLFTSSTLVPGPDLSYGDNLAKTLGFQGGQYGLWLVNSAVYSGLSAALGVYCATMAGYLLAWFRFRGRSLLLAVVVASLAIPATALTIPTFVLESSLGLTNSYLGVILPLSVYPLGVFFIYVYAQQAIPAALLDAGRIDGVGEFRLFHSVALRLLMPGMATIFLLSLVGAWNNYFLPLVIVSRGDLFSTTLGLGTWVSQLHDPTVGTPPYGEIFTGSLISILPALIVFPFVQKFVASGISAGSLAGD</sequence>